<comment type="caution">
    <text evidence="1">The sequence shown here is derived from an EMBL/GenBank/DDBJ whole genome shotgun (WGS) entry which is preliminary data.</text>
</comment>
<dbReference type="EMBL" id="JAQQXS010000011">
    <property type="protein sequence ID" value="MDC8786099.1"/>
    <property type="molecule type" value="Genomic_DNA"/>
</dbReference>
<reference evidence="1 2" key="1">
    <citation type="submission" date="2022-10" db="EMBL/GenBank/DDBJ databases">
        <title>paucibacter sp. hw8 Genome sequencing.</title>
        <authorList>
            <person name="Park S."/>
        </authorList>
    </citation>
    <scope>NUCLEOTIDE SEQUENCE [LARGE SCALE GENOMIC DNA]</scope>
    <source>
        <strain evidence="2">hw8</strain>
    </source>
</reference>
<sequence>MLPEKVPPSDGIDIEWVHPTTEESFAAAKAMCISFNTTTLGTKPALASQHELRVAIDMTIKWSGDLIISNKNGNNTTIDIDPKTGMNSDLIAVGAAYGVIKYNRTGTDKPHWSSTGQ</sequence>
<organism evidence="1 2">
    <name type="scientific">Roseateles koreensis</name>
    <dbReference type="NCBI Taxonomy" id="2987526"/>
    <lineage>
        <taxon>Bacteria</taxon>
        <taxon>Pseudomonadati</taxon>
        <taxon>Pseudomonadota</taxon>
        <taxon>Betaproteobacteria</taxon>
        <taxon>Burkholderiales</taxon>
        <taxon>Sphaerotilaceae</taxon>
        <taxon>Roseateles</taxon>
    </lineage>
</organism>
<dbReference type="Proteomes" id="UP001219862">
    <property type="component" value="Unassembled WGS sequence"/>
</dbReference>
<dbReference type="RefSeq" id="WP_273597214.1">
    <property type="nucleotide sequence ID" value="NZ_JAQQXS010000011.1"/>
</dbReference>
<evidence type="ECO:0000313" key="1">
    <source>
        <dbReference type="EMBL" id="MDC8786099.1"/>
    </source>
</evidence>
<accession>A0ABT5KT34</accession>
<keyword evidence="2" id="KW-1185">Reference proteome</keyword>
<protein>
    <submittedName>
        <fullName evidence="1">Uncharacterized protein</fullName>
    </submittedName>
</protein>
<name>A0ABT5KT34_9BURK</name>
<evidence type="ECO:0000313" key="2">
    <source>
        <dbReference type="Proteomes" id="UP001219862"/>
    </source>
</evidence>
<gene>
    <name evidence="1" type="ORF">PRZ01_12945</name>
</gene>
<proteinExistence type="predicted"/>